<evidence type="ECO:0000256" key="1">
    <source>
        <dbReference type="ARBA" id="ARBA00022441"/>
    </source>
</evidence>
<dbReference type="SUPFAM" id="SSF50965">
    <property type="entry name" value="Galactose oxidase, central domain"/>
    <property type="match status" value="1"/>
</dbReference>
<evidence type="ECO:0000313" key="5">
    <source>
        <dbReference type="Proteomes" id="UP000663090"/>
    </source>
</evidence>
<accession>A0ABX7N2X2</accession>
<dbReference type="RefSeq" id="WP_206713786.1">
    <property type="nucleotide sequence ID" value="NZ_CP071091.1"/>
</dbReference>
<protein>
    <submittedName>
        <fullName evidence="4">Galactose oxidase</fullName>
    </submittedName>
</protein>
<dbReference type="InterPro" id="IPR015915">
    <property type="entry name" value="Kelch-typ_b-propeller"/>
</dbReference>
<dbReference type="SMART" id="SM00612">
    <property type="entry name" value="Kelch"/>
    <property type="match status" value="5"/>
</dbReference>
<dbReference type="PANTHER" id="PTHR46344:SF19">
    <property type="entry name" value="F-BOX DOMAIN-CONTAINING PROTEIN"/>
    <property type="match status" value="1"/>
</dbReference>
<dbReference type="EMBL" id="CP071091">
    <property type="protein sequence ID" value="QSQ12052.1"/>
    <property type="molecule type" value="Genomic_DNA"/>
</dbReference>
<evidence type="ECO:0000313" key="4">
    <source>
        <dbReference type="EMBL" id="QSQ12052.1"/>
    </source>
</evidence>
<dbReference type="Proteomes" id="UP000663090">
    <property type="component" value="Chromosome"/>
</dbReference>
<reference evidence="4 5" key="1">
    <citation type="submission" date="2021-02" db="EMBL/GenBank/DDBJ databases">
        <title>De Novo genome assembly of isolated myxobacteria.</title>
        <authorList>
            <person name="Stevens D.C."/>
        </authorList>
    </citation>
    <scope>NUCLEOTIDE SEQUENCE [LARGE SCALE GENOMIC DNA]</scope>
    <source>
        <strain evidence="4 5">SCHIC003</strain>
    </source>
</reference>
<evidence type="ECO:0000256" key="3">
    <source>
        <dbReference type="SAM" id="MobiDB-lite"/>
    </source>
</evidence>
<feature type="region of interest" description="Disordered" evidence="3">
    <location>
        <begin position="37"/>
        <end position="76"/>
    </location>
</feature>
<dbReference type="Pfam" id="PF13418">
    <property type="entry name" value="Beta-prop_TYW4"/>
    <property type="match status" value="1"/>
</dbReference>
<sequence length="425" mass="43479">MKLGVRAVLAVMAVVGLQLGGCLDVDEAKAKFCEDNPELCDGGTPDSGRDAGDGGHDAGDSGPDAGDGGLEPGWHDAGTMLERRAFHTATRLNDGKVLVVGGSTSASFSGASATAEIFDPSSNSWSPTTSLQEPRARHTATLLGDGTVLVVGGHNQSGTALGSAVVYSPADGGSWSDAGSLKTARFNHDAVLLTSSGQVLVMGGGTDNNTSFPTAEIYNPTSREWTDAGMLSVERNRVVAVEISNDRVLAVGGFDNGERTADVYQISTKTWAPVIAQSAANRVGHTVTRLRGGDILVAGSDVDGSGTFDASAQLLSENNLALGWRSAGSLSPARGYHTATLLDTGDVLVTGGTYAKDSSLSSTKLYHPTTGASGSWTDGPSMSVERANHRATLLKNSGYVLITGGMANAGAVSSVELYVPPAPPP</sequence>
<dbReference type="PANTHER" id="PTHR46344">
    <property type="entry name" value="OS02G0202900 PROTEIN"/>
    <property type="match status" value="1"/>
</dbReference>
<name>A0ABX7N2X2_9BACT</name>
<dbReference type="InterPro" id="IPR006652">
    <property type="entry name" value="Kelch_1"/>
</dbReference>
<organism evidence="4 5">
    <name type="scientific">Myxococcus landrumensis</name>
    <dbReference type="NCBI Taxonomy" id="2813577"/>
    <lineage>
        <taxon>Bacteria</taxon>
        <taxon>Pseudomonadati</taxon>
        <taxon>Myxococcota</taxon>
        <taxon>Myxococcia</taxon>
        <taxon>Myxococcales</taxon>
        <taxon>Cystobacterineae</taxon>
        <taxon>Myxococcaceae</taxon>
        <taxon>Myxococcus</taxon>
    </lineage>
</organism>
<evidence type="ECO:0000256" key="2">
    <source>
        <dbReference type="ARBA" id="ARBA00022737"/>
    </source>
</evidence>
<proteinExistence type="predicted"/>
<dbReference type="Gene3D" id="2.130.10.80">
    <property type="entry name" value="Galactose oxidase/kelch, beta-propeller"/>
    <property type="match status" value="1"/>
</dbReference>
<feature type="compositionally biased region" description="Basic and acidic residues" evidence="3">
    <location>
        <begin position="47"/>
        <end position="59"/>
    </location>
</feature>
<dbReference type="SUPFAM" id="SSF117281">
    <property type="entry name" value="Kelch motif"/>
    <property type="match status" value="1"/>
</dbReference>
<dbReference type="Pfam" id="PF01344">
    <property type="entry name" value="Kelch_1"/>
    <property type="match status" value="1"/>
</dbReference>
<dbReference type="InterPro" id="IPR037293">
    <property type="entry name" value="Gal_Oxidase_central_sf"/>
</dbReference>
<gene>
    <name evidence="4" type="ORF">JY572_27180</name>
</gene>
<keyword evidence="2" id="KW-0677">Repeat</keyword>
<dbReference type="Gene3D" id="2.120.10.80">
    <property type="entry name" value="Kelch-type beta propeller"/>
    <property type="match status" value="2"/>
</dbReference>
<keyword evidence="5" id="KW-1185">Reference proteome</keyword>
<keyword evidence="1" id="KW-0880">Kelch repeat</keyword>
<dbReference type="InterPro" id="IPR011043">
    <property type="entry name" value="Gal_Oxase/kelch_b-propeller"/>
</dbReference>